<name>A0A249PG49_9HYPH</name>
<organism evidence="9 10">
    <name type="scientific">Sinorhizobium sojae CCBAU 05684</name>
    <dbReference type="NCBI Taxonomy" id="716928"/>
    <lineage>
        <taxon>Bacteria</taxon>
        <taxon>Pseudomonadati</taxon>
        <taxon>Pseudomonadota</taxon>
        <taxon>Alphaproteobacteria</taxon>
        <taxon>Hyphomicrobiales</taxon>
        <taxon>Rhizobiaceae</taxon>
        <taxon>Sinorhizobium/Ensifer group</taxon>
        <taxon>Sinorhizobium</taxon>
    </lineage>
</organism>
<feature type="transmembrane region" description="Helical" evidence="8">
    <location>
        <begin position="95"/>
        <end position="112"/>
    </location>
</feature>
<accession>A0A249PG49</accession>
<feature type="transmembrane region" description="Helical" evidence="8">
    <location>
        <begin position="238"/>
        <end position="256"/>
    </location>
</feature>
<evidence type="ECO:0000256" key="3">
    <source>
        <dbReference type="ARBA" id="ARBA00022448"/>
    </source>
</evidence>
<keyword evidence="10" id="KW-1185">Reference proteome</keyword>
<evidence type="ECO:0000256" key="2">
    <source>
        <dbReference type="ARBA" id="ARBA00010145"/>
    </source>
</evidence>
<dbReference type="InterPro" id="IPR038770">
    <property type="entry name" value="Na+/solute_symporter_sf"/>
</dbReference>
<feature type="transmembrane region" description="Helical" evidence="8">
    <location>
        <begin position="293"/>
        <end position="312"/>
    </location>
</feature>
<keyword evidence="5 8" id="KW-0812">Transmembrane</keyword>
<dbReference type="GO" id="GO:0055085">
    <property type="term" value="P:transmembrane transport"/>
    <property type="evidence" value="ECO:0007669"/>
    <property type="project" value="InterPro"/>
</dbReference>
<evidence type="ECO:0000313" key="9">
    <source>
        <dbReference type="EMBL" id="ASY64940.1"/>
    </source>
</evidence>
<proteinExistence type="inferred from homology"/>
<dbReference type="Pfam" id="PF03547">
    <property type="entry name" value="Mem_trans"/>
    <property type="match status" value="1"/>
</dbReference>
<dbReference type="eggNOG" id="COG0679">
    <property type="taxonomic scope" value="Bacteria"/>
</dbReference>
<evidence type="ECO:0000256" key="7">
    <source>
        <dbReference type="ARBA" id="ARBA00023136"/>
    </source>
</evidence>
<evidence type="ECO:0000313" key="10">
    <source>
        <dbReference type="Proteomes" id="UP000217211"/>
    </source>
</evidence>
<feature type="transmembrane region" description="Helical" evidence="8">
    <location>
        <begin position="65"/>
        <end position="88"/>
    </location>
</feature>
<keyword evidence="3" id="KW-0813">Transport</keyword>
<feature type="transmembrane region" description="Helical" evidence="8">
    <location>
        <begin position="6"/>
        <end position="26"/>
    </location>
</feature>
<dbReference type="EMBL" id="CP023067">
    <property type="protein sequence ID" value="ASY64940.1"/>
    <property type="molecule type" value="Genomic_DNA"/>
</dbReference>
<dbReference type="OrthoDB" id="9810457at2"/>
<dbReference type="Proteomes" id="UP000217211">
    <property type="component" value="Chromosome"/>
</dbReference>
<keyword evidence="6 8" id="KW-1133">Transmembrane helix</keyword>
<evidence type="ECO:0000256" key="5">
    <source>
        <dbReference type="ARBA" id="ARBA00022692"/>
    </source>
</evidence>
<dbReference type="STRING" id="716928.GCA_000261485_01549"/>
<evidence type="ECO:0000256" key="1">
    <source>
        <dbReference type="ARBA" id="ARBA00004651"/>
    </source>
</evidence>
<reference evidence="9 10" key="1">
    <citation type="submission" date="2017-08" db="EMBL/GenBank/DDBJ databases">
        <title>Multipartite genome sequences of Sinorhizobium species nodulating soybeans.</title>
        <authorList>
            <person name="Tian C.F."/>
        </authorList>
    </citation>
    <scope>NUCLEOTIDE SEQUENCE [LARGE SCALE GENOMIC DNA]</scope>
    <source>
        <strain evidence="9 10">CCBAU 05684</strain>
    </source>
</reference>
<gene>
    <name evidence="9" type="ORF">SJ05684_c35250</name>
</gene>
<comment type="similarity">
    <text evidence="2">Belongs to the auxin efflux carrier (TC 2.A.69) family.</text>
</comment>
<dbReference type="GO" id="GO:0005886">
    <property type="term" value="C:plasma membrane"/>
    <property type="evidence" value="ECO:0007669"/>
    <property type="project" value="UniProtKB-SubCell"/>
</dbReference>
<keyword evidence="7 8" id="KW-0472">Membrane</keyword>
<dbReference type="RefSeq" id="WP_034853394.1">
    <property type="nucleotide sequence ID" value="NZ_AJQT01000028.1"/>
</dbReference>
<feature type="transmembrane region" description="Helical" evidence="8">
    <location>
        <begin position="205"/>
        <end position="226"/>
    </location>
</feature>
<keyword evidence="4" id="KW-1003">Cell membrane</keyword>
<evidence type="ECO:0000256" key="8">
    <source>
        <dbReference type="SAM" id="Phobius"/>
    </source>
</evidence>
<dbReference type="PANTHER" id="PTHR36838">
    <property type="entry name" value="AUXIN EFFLUX CARRIER FAMILY PROTEIN"/>
    <property type="match status" value="1"/>
</dbReference>
<dbReference type="AlphaFoldDB" id="A0A249PG49"/>
<evidence type="ECO:0000256" key="4">
    <source>
        <dbReference type="ARBA" id="ARBA00022475"/>
    </source>
</evidence>
<sequence>MSEVFLNVLPIFILILTGWLVVRFGYLKPAVGEALGEFVFRVAVPVLLFRTIAEADFREGSPWPLWLAYFSGVAVTWTLGHLAATFCFGRDQRMGVLAGVSSAFANTVFIGLPLVSRVVGEEGVVALSILLSVHLPVMMIAGTVFMERAERKTSGKPGQGLVRLLAGVARNLVRNPLVIGLALGALFHLLGQPLGGPAKSVVDQLAAVAAPAALISIGMALDRYGLAGNTGLASVTSALKLVVLPGTVFAACHLLGLSPSWTAALVLTSSVPTGVNAWLIANHFNVGHALASSTITLTTALGVVSVSAWAYLLM</sequence>
<comment type="subcellular location">
    <subcellularLocation>
        <location evidence="1">Cell membrane</location>
        <topology evidence="1">Multi-pass membrane protein</topology>
    </subcellularLocation>
</comment>
<dbReference type="KEGG" id="esj:SJ05684_c35250"/>
<feature type="transmembrane region" description="Helical" evidence="8">
    <location>
        <begin position="124"/>
        <end position="146"/>
    </location>
</feature>
<protein>
    <submittedName>
        <fullName evidence="9">Transporter</fullName>
    </submittedName>
</protein>
<feature type="transmembrane region" description="Helical" evidence="8">
    <location>
        <begin position="172"/>
        <end position="190"/>
    </location>
</feature>
<dbReference type="Gene3D" id="1.20.1530.20">
    <property type="match status" value="1"/>
</dbReference>
<evidence type="ECO:0000256" key="6">
    <source>
        <dbReference type="ARBA" id="ARBA00022989"/>
    </source>
</evidence>
<dbReference type="PANTHER" id="PTHR36838:SF3">
    <property type="entry name" value="TRANSPORTER AUXIN EFFLUX CARRIER EC FAMILY"/>
    <property type="match status" value="1"/>
</dbReference>
<dbReference type="InterPro" id="IPR004776">
    <property type="entry name" value="Mem_transp_PIN-like"/>
</dbReference>